<feature type="transmembrane region" description="Helical" evidence="1">
    <location>
        <begin position="7"/>
        <end position="28"/>
    </location>
</feature>
<sequence length="131" mass="14442">MEHIKALLIKFLMIAVVLGIILTGFFDVSLIDSLLISVVLTILAYIAGDLLIFRTTGDRSDQGKRNLIATISDAVLAFLVIWFMGNNLVANDGDIITASIISAIVIAAGEWFFHKYLDSHVFGEKHRTDAY</sequence>
<reference evidence="2 3" key="1">
    <citation type="submission" date="2019-08" db="EMBL/GenBank/DDBJ databases">
        <title>Bacillus genomes from the desert of Cuatro Cienegas, Coahuila.</title>
        <authorList>
            <person name="Olmedo-Alvarez G."/>
        </authorList>
    </citation>
    <scope>NUCLEOTIDE SEQUENCE [LARGE SCALE GENOMIC DNA]</scope>
    <source>
        <strain evidence="2 3">CH446_14T</strain>
    </source>
</reference>
<name>A0A5D4R7B6_9BACI</name>
<protein>
    <submittedName>
        <fullName evidence="2">DUF2512 family protein</fullName>
    </submittedName>
</protein>
<keyword evidence="1" id="KW-1133">Transmembrane helix</keyword>
<dbReference type="EMBL" id="VTER01000009">
    <property type="protein sequence ID" value="TYS45866.1"/>
    <property type="molecule type" value="Genomic_DNA"/>
</dbReference>
<feature type="transmembrane region" description="Helical" evidence="1">
    <location>
        <begin position="34"/>
        <end position="53"/>
    </location>
</feature>
<organism evidence="2 3">
    <name type="scientific">Bacillus infantis</name>
    <dbReference type="NCBI Taxonomy" id="324767"/>
    <lineage>
        <taxon>Bacteria</taxon>
        <taxon>Bacillati</taxon>
        <taxon>Bacillota</taxon>
        <taxon>Bacilli</taxon>
        <taxon>Bacillales</taxon>
        <taxon>Bacillaceae</taxon>
        <taxon>Bacillus</taxon>
    </lineage>
</organism>
<evidence type="ECO:0000313" key="2">
    <source>
        <dbReference type="EMBL" id="TYS45866.1"/>
    </source>
</evidence>
<feature type="transmembrane region" description="Helical" evidence="1">
    <location>
        <begin position="65"/>
        <end position="83"/>
    </location>
</feature>
<gene>
    <name evidence="2" type="ORF">FZD51_17610</name>
</gene>
<keyword evidence="1" id="KW-0472">Membrane</keyword>
<evidence type="ECO:0000256" key="1">
    <source>
        <dbReference type="SAM" id="Phobius"/>
    </source>
</evidence>
<feature type="transmembrane region" description="Helical" evidence="1">
    <location>
        <begin position="95"/>
        <end position="113"/>
    </location>
</feature>
<dbReference type="AlphaFoldDB" id="A0A5D4R7B6"/>
<keyword evidence="1" id="KW-0812">Transmembrane</keyword>
<dbReference type="Pfam" id="PF10710">
    <property type="entry name" value="DUF2512"/>
    <property type="match status" value="1"/>
</dbReference>
<dbReference type="InterPro" id="IPR019649">
    <property type="entry name" value="DUF2512"/>
</dbReference>
<dbReference type="RefSeq" id="WP_148975970.1">
    <property type="nucleotide sequence ID" value="NZ_VTER01000009.1"/>
</dbReference>
<evidence type="ECO:0000313" key="3">
    <source>
        <dbReference type="Proteomes" id="UP000322139"/>
    </source>
</evidence>
<proteinExistence type="predicted"/>
<dbReference type="Proteomes" id="UP000322139">
    <property type="component" value="Unassembled WGS sequence"/>
</dbReference>
<accession>A0A5D4R7B6</accession>
<comment type="caution">
    <text evidence="2">The sequence shown here is derived from an EMBL/GenBank/DDBJ whole genome shotgun (WGS) entry which is preliminary data.</text>
</comment>